<dbReference type="AlphaFoldDB" id="A0A5C6C5P7"/>
<organism evidence="1 2">
    <name type="scientific">Allorhodopirellula heiligendammensis</name>
    <dbReference type="NCBI Taxonomy" id="2714739"/>
    <lineage>
        <taxon>Bacteria</taxon>
        <taxon>Pseudomonadati</taxon>
        <taxon>Planctomycetota</taxon>
        <taxon>Planctomycetia</taxon>
        <taxon>Pirellulales</taxon>
        <taxon>Pirellulaceae</taxon>
        <taxon>Allorhodopirellula</taxon>
    </lineage>
</organism>
<comment type="caution">
    <text evidence="1">The sequence shown here is derived from an EMBL/GenBank/DDBJ whole genome shotgun (WGS) entry which is preliminary data.</text>
</comment>
<name>A0A5C6C5P7_9BACT</name>
<evidence type="ECO:0000313" key="1">
    <source>
        <dbReference type="EMBL" id="TWU19478.1"/>
    </source>
</evidence>
<protein>
    <submittedName>
        <fullName evidence="1">Uncharacterized protein</fullName>
    </submittedName>
</protein>
<dbReference type="Proteomes" id="UP000319908">
    <property type="component" value="Unassembled WGS sequence"/>
</dbReference>
<keyword evidence="2" id="KW-1185">Reference proteome</keyword>
<evidence type="ECO:0000313" key="2">
    <source>
        <dbReference type="Proteomes" id="UP000319908"/>
    </source>
</evidence>
<proteinExistence type="predicted"/>
<sequence length="64" mass="6912">MTPGLWFRDGISTRCRIPHRAVQIGGGISPGKRGVTVATPYRGGQVLEVTANDFPCSTRTQRSP</sequence>
<gene>
    <name evidence="1" type="ORF">Poly21_16510</name>
</gene>
<dbReference type="EMBL" id="SJPU01000001">
    <property type="protein sequence ID" value="TWU19478.1"/>
    <property type="molecule type" value="Genomic_DNA"/>
</dbReference>
<accession>A0A5C6C5P7</accession>
<reference evidence="1 2" key="1">
    <citation type="journal article" date="2020" name="Antonie Van Leeuwenhoek">
        <title>Rhodopirellula heiligendammensis sp. nov., Rhodopirellula pilleata sp. nov., and Rhodopirellula solitaria sp. nov. isolated from natural or artificial marine surfaces in Northern Germany and California, USA, and emended description of the genus Rhodopirellula.</title>
        <authorList>
            <person name="Kallscheuer N."/>
            <person name="Wiegand S."/>
            <person name="Jogler M."/>
            <person name="Boedeker C."/>
            <person name="Peeters S.H."/>
            <person name="Rast P."/>
            <person name="Heuer A."/>
            <person name="Jetten M.S.M."/>
            <person name="Rohde M."/>
            <person name="Jogler C."/>
        </authorList>
    </citation>
    <scope>NUCLEOTIDE SEQUENCE [LARGE SCALE GENOMIC DNA]</scope>
    <source>
        <strain evidence="1 2">Poly21</strain>
    </source>
</reference>